<accession>A0A3L7Z3W3</accession>
<comment type="caution">
    <text evidence="2">The sequence shown here is derived from an EMBL/GenBank/DDBJ whole genome shotgun (WGS) entry which is preliminary data.</text>
</comment>
<keyword evidence="1" id="KW-0812">Transmembrane</keyword>
<name>A0A3L7Z3W3_9BACE</name>
<protein>
    <submittedName>
        <fullName evidence="2">Uncharacterized protein</fullName>
    </submittedName>
</protein>
<evidence type="ECO:0000256" key="1">
    <source>
        <dbReference type="SAM" id="Phobius"/>
    </source>
</evidence>
<dbReference type="Proteomes" id="UP000267159">
    <property type="component" value="Unassembled WGS sequence"/>
</dbReference>
<organism evidence="2 3">
    <name type="scientific">Bacteroides acidifaciens</name>
    <dbReference type="NCBI Taxonomy" id="85831"/>
    <lineage>
        <taxon>Bacteria</taxon>
        <taxon>Pseudomonadati</taxon>
        <taxon>Bacteroidota</taxon>
        <taxon>Bacteroidia</taxon>
        <taxon>Bacteroidales</taxon>
        <taxon>Bacteroidaceae</taxon>
        <taxon>Bacteroides</taxon>
    </lineage>
</organism>
<feature type="transmembrane region" description="Helical" evidence="1">
    <location>
        <begin position="67"/>
        <end position="85"/>
    </location>
</feature>
<keyword evidence="1" id="KW-1133">Transmembrane helix</keyword>
<sequence>MRTLKNIVSLSVGILILSLPFNPMKDIPDKIHLSFLFVCIFLSGIAGISATCLPAKEAGSRVTVVDLWLAGCCSAWIAVMVVVVFSACKRFDIPLRWKMAGCVVLVLFMGWLYHFKAAFADGRLLIWKVTMQMVKEKPLAGFGPHGFRAEES</sequence>
<dbReference type="EMBL" id="RAZM01000011">
    <property type="protein sequence ID" value="RLT80985.1"/>
    <property type="molecule type" value="Genomic_DNA"/>
</dbReference>
<evidence type="ECO:0000313" key="3">
    <source>
        <dbReference type="Proteomes" id="UP000267159"/>
    </source>
</evidence>
<feature type="transmembrane region" description="Helical" evidence="1">
    <location>
        <begin position="97"/>
        <end position="115"/>
    </location>
</feature>
<proteinExistence type="predicted"/>
<evidence type="ECO:0000313" key="2">
    <source>
        <dbReference type="EMBL" id="RLT80985.1"/>
    </source>
</evidence>
<feature type="transmembrane region" description="Helical" evidence="1">
    <location>
        <begin position="33"/>
        <end position="55"/>
    </location>
</feature>
<dbReference type="AlphaFoldDB" id="A0A3L7Z3W3"/>
<reference evidence="2 3" key="1">
    <citation type="submission" date="2018-09" db="EMBL/GenBank/DDBJ databases">
        <title>Murine metabolic-syndrome-specific gut microbial biobank.</title>
        <authorList>
            <person name="Liu C."/>
        </authorList>
    </citation>
    <scope>NUCLEOTIDE SEQUENCE [LARGE SCALE GENOMIC DNA]</scope>
    <source>
        <strain evidence="2 3">0.1X-D8-26</strain>
    </source>
</reference>
<dbReference type="RefSeq" id="WP_147446374.1">
    <property type="nucleotide sequence ID" value="NZ_RAZM01000011.1"/>
</dbReference>
<keyword evidence="1" id="KW-0472">Membrane</keyword>
<gene>
    <name evidence="2" type="ORF">D7Y07_05440</name>
</gene>
<dbReference type="STRING" id="1235814.GCA_000613385_04738"/>